<evidence type="ECO:0000256" key="3">
    <source>
        <dbReference type="ARBA" id="ARBA00023002"/>
    </source>
</evidence>
<dbReference type="Pfam" id="PF07992">
    <property type="entry name" value="Pyr_redox_2"/>
    <property type="match status" value="1"/>
</dbReference>
<evidence type="ECO:0000256" key="5">
    <source>
        <dbReference type="ARBA" id="ARBA00023284"/>
    </source>
</evidence>
<keyword evidence="1" id="KW-0285">Flavoprotein</keyword>
<sequence length="304" mass="32113">MDNPEVVVVGAGPAGLTAGIYSARAGHATLILERAMPGGQVANTPEVENYPGFVEPVVAVELTQAMQGQAERHGAEIKLVAAAALRTDPLVVETSDGSHRPDAVIIASGVRSKELDLPGEKKLRGRGVSYCAVCDGAFFKGREVAVVGGGDSALDEALYLAGICSKVYLIHRRDEFRAVKAAEVRVRARNNIELVLSHVVSALRGTGRLEAVEVESRKDGAKRDIPVAGLFVYVGSVPHTDWCRGVIELDDAGFVLCNDRLATNVPGVFVAGDVRVSRLRQIATAVGDGALAAMMAHEYITGLH</sequence>
<dbReference type="PANTHER" id="PTHR48105">
    <property type="entry name" value="THIOREDOXIN REDUCTASE 1-RELATED-RELATED"/>
    <property type="match status" value="1"/>
</dbReference>
<keyword evidence="3" id="KW-0560">Oxidoreductase</keyword>
<name>A0A7V0T3Y6_UNCW3</name>
<comment type="caution">
    <text evidence="7">The sequence shown here is derived from an EMBL/GenBank/DDBJ whole genome shotgun (WGS) entry which is preliminary data.</text>
</comment>
<dbReference type="EMBL" id="DSBX01000020">
    <property type="protein sequence ID" value="HDQ98784.1"/>
    <property type="molecule type" value="Genomic_DNA"/>
</dbReference>
<dbReference type="Gene3D" id="3.50.50.60">
    <property type="entry name" value="FAD/NAD(P)-binding domain"/>
    <property type="match status" value="2"/>
</dbReference>
<dbReference type="InterPro" id="IPR008255">
    <property type="entry name" value="Pyr_nucl-diS_OxRdtase_2_AS"/>
</dbReference>
<accession>A0A7V0T3Y6</accession>
<dbReference type="InterPro" id="IPR023753">
    <property type="entry name" value="FAD/NAD-binding_dom"/>
</dbReference>
<keyword evidence="5" id="KW-0676">Redox-active center</keyword>
<reference evidence="7" key="1">
    <citation type="journal article" date="2020" name="mSystems">
        <title>Genome- and Community-Level Interaction Insights into Carbon Utilization and Element Cycling Functions of Hydrothermarchaeota in Hydrothermal Sediment.</title>
        <authorList>
            <person name="Zhou Z."/>
            <person name="Liu Y."/>
            <person name="Xu W."/>
            <person name="Pan J."/>
            <person name="Luo Z.H."/>
            <person name="Li M."/>
        </authorList>
    </citation>
    <scope>NUCLEOTIDE SEQUENCE [LARGE SCALE GENOMIC DNA]</scope>
    <source>
        <strain evidence="7">SpSt-1182</strain>
    </source>
</reference>
<dbReference type="PROSITE" id="PS00573">
    <property type="entry name" value="PYRIDINE_REDOX_2"/>
    <property type="match status" value="1"/>
</dbReference>
<evidence type="ECO:0000256" key="4">
    <source>
        <dbReference type="ARBA" id="ARBA00023157"/>
    </source>
</evidence>
<organism evidence="7">
    <name type="scientific">candidate division WOR-3 bacterium</name>
    <dbReference type="NCBI Taxonomy" id="2052148"/>
    <lineage>
        <taxon>Bacteria</taxon>
        <taxon>Bacteria division WOR-3</taxon>
    </lineage>
</organism>
<keyword evidence="4" id="KW-1015">Disulfide bond</keyword>
<proteinExistence type="predicted"/>
<dbReference type="Proteomes" id="UP000885672">
    <property type="component" value="Unassembled WGS sequence"/>
</dbReference>
<evidence type="ECO:0000259" key="6">
    <source>
        <dbReference type="Pfam" id="PF07992"/>
    </source>
</evidence>
<dbReference type="InterPro" id="IPR036188">
    <property type="entry name" value="FAD/NAD-bd_sf"/>
</dbReference>
<dbReference type="PRINTS" id="PR00368">
    <property type="entry name" value="FADPNR"/>
</dbReference>
<dbReference type="InterPro" id="IPR050097">
    <property type="entry name" value="Ferredoxin-NADP_redctase_2"/>
</dbReference>
<protein>
    <submittedName>
        <fullName evidence="7">FAD-binding protein</fullName>
    </submittedName>
</protein>
<keyword evidence="2" id="KW-0274">FAD</keyword>
<evidence type="ECO:0000256" key="2">
    <source>
        <dbReference type="ARBA" id="ARBA00022827"/>
    </source>
</evidence>
<evidence type="ECO:0000313" key="7">
    <source>
        <dbReference type="EMBL" id="HDQ98784.1"/>
    </source>
</evidence>
<feature type="domain" description="FAD/NAD(P)-binding" evidence="6">
    <location>
        <begin position="5"/>
        <end position="289"/>
    </location>
</feature>
<dbReference type="AlphaFoldDB" id="A0A7V0T3Y6"/>
<dbReference type="PRINTS" id="PR00469">
    <property type="entry name" value="PNDRDTASEII"/>
</dbReference>
<dbReference type="SUPFAM" id="SSF51905">
    <property type="entry name" value="FAD/NAD(P)-binding domain"/>
    <property type="match status" value="1"/>
</dbReference>
<dbReference type="GO" id="GO:0016668">
    <property type="term" value="F:oxidoreductase activity, acting on a sulfur group of donors, NAD(P) as acceptor"/>
    <property type="evidence" value="ECO:0007669"/>
    <property type="project" value="UniProtKB-ARBA"/>
</dbReference>
<evidence type="ECO:0000256" key="1">
    <source>
        <dbReference type="ARBA" id="ARBA00022630"/>
    </source>
</evidence>
<gene>
    <name evidence="7" type="ORF">ENN51_00655</name>
</gene>